<feature type="domain" description="VWA7 N-terminal" evidence="10">
    <location>
        <begin position="65"/>
        <end position="289"/>
    </location>
</feature>
<dbReference type="Proteomes" id="UP000264820">
    <property type="component" value="Unplaced"/>
</dbReference>
<dbReference type="SUPFAM" id="SSF53300">
    <property type="entry name" value="vWA-like"/>
    <property type="match status" value="1"/>
</dbReference>
<comment type="subcellular location">
    <subcellularLocation>
        <location evidence="1">Secreted</location>
    </subcellularLocation>
</comment>
<reference evidence="11" key="2">
    <citation type="submission" date="2025-09" db="UniProtKB">
        <authorList>
            <consortium name="Ensembl"/>
        </authorList>
    </citation>
    <scope>IDENTIFICATION</scope>
</reference>
<dbReference type="InterPro" id="IPR057615">
    <property type="entry name" value="Ig_VWA7"/>
</dbReference>
<accession>A0A3Q2YW72</accession>
<keyword evidence="4" id="KW-0325">Glycoprotein</keyword>
<feature type="domain" description="Hemicentin-1-like von Willebrand factor A" evidence="9">
    <location>
        <begin position="301"/>
        <end position="474"/>
    </location>
</feature>
<feature type="chain" id="PRO_5018524057" evidence="6">
    <location>
        <begin position="20"/>
        <end position="986"/>
    </location>
</feature>
<evidence type="ECO:0000256" key="2">
    <source>
        <dbReference type="ARBA" id="ARBA00022525"/>
    </source>
</evidence>
<evidence type="ECO:0000259" key="8">
    <source>
        <dbReference type="Pfam" id="PF23619"/>
    </source>
</evidence>
<evidence type="ECO:0000313" key="12">
    <source>
        <dbReference type="Proteomes" id="UP000264820"/>
    </source>
</evidence>
<dbReference type="Pfam" id="PF25107">
    <property type="entry name" value="VWA7_N"/>
    <property type="match status" value="1"/>
</dbReference>
<dbReference type="Pfam" id="PF25106">
    <property type="entry name" value="VWA_4"/>
    <property type="match status" value="1"/>
</dbReference>
<evidence type="ECO:0000259" key="10">
    <source>
        <dbReference type="Pfam" id="PF25107"/>
    </source>
</evidence>
<protein>
    <submittedName>
        <fullName evidence="11">von Willebrand factor A domain-containing protein 7-like</fullName>
    </submittedName>
</protein>
<evidence type="ECO:0000256" key="4">
    <source>
        <dbReference type="ARBA" id="ARBA00023180"/>
    </source>
</evidence>
<feature type="signal peptide" evidence="6">
    <location>
        <begin position="1"/>
        <end position="19"/>
    </location>
</feature>
<organism evidence="11 12">
    <name type="scientific">Hippocampus comes</name>
    <name type="common">Tiger tail seahorse</name>
    <dbReference type="NCBI Taxonomy" id="109280"/>
    <lineage>
        <taxon>Eukaryota</taxon>
        <taxon>Metazoa</taxon>
        <taxon>Chordata</taxon>
        <taxon>Craniata</taxon>
        <taxon>Vertebrata</taxon>
        <taxon>Euteleostomi</taxon>
        <taxon>Actinopterygii</taxon>
        <taxon>Neopterygii</taxon>
        <taxon>Teleostei</taxon>
        <taxon>Neoteleostei</taxon>
        <taxon>Acanthomorphata</taxon>
        <taxon>Syngnathiaria</taxon>
        <taxon>Syngnathiformes</taxon>
        <taxon>Syngnathoidei</taxon>
        <taxon>Syngnathidae</taxon>
        <taxon>Hippocampus</taxon>
    </lineage>
</organism>
<dbReference type="InterPro" id="IPR056475">
    <property type="entry name" value="GBD_Hemicentin/VWA7"/>
</dbReference>
<keyword evidence="12" id="KW-1185">Reference proteome</keyword>
<feature type="compositionally biased region" description="Basic and acidic residues" evidence="5">
    <location>
        <begin position="886"/>
        <end position="896"/>
    </location>
</feature>
<dbReference type="InterPro" id="IPR056862">
    <property type="entry name" value="VWA7_N"/>
</dbReference>
<dbReference type="InterPro" id="IPR052577">
    <property type="entry name" value="VWA7"/>
</dbReference>
<dbReference type="PANTHER" id="PTHR14905:SF18">
    <property type="entry name" value="VON WILLEBRAND FACTOR A DOMAIN-CONTAINING 10, TANDEM DUPLICATE 1-RELATED"/>
    <property type="match status" value="1"/>
</dbReference>
<evidence type="ECO:0000256" key="3">
    <source>
        <dbReference type="ARBA" id="ARBA00022729"/>
    </source>
</evidence>
<dbReference type="Pfam" id="PF23560">
    <property type="entry name" value="GBD_Hemicentin"/>
    <property type="match status" value="1"/>
</dbReference>
<evidence type="ECO:0000259" key="7">
    <source>
        <dbReference type="Pfam" id="PF23560"/>
    </source>
</evidence>
<feature type="region of interest" description="Disordered" evidence="5">
    <location>
        <begin position="842"/>
        <end position="896"/>
    </location>
</feature>
<dbReference type="GO" id="GO:0005576">
    <property type="term" value="C:extracellular region"/>
    <property type="evidence" value="ECO:0007669"/>
    <property type="project" value="UniProtKB-SubCell"/>
</dbReference>
<evidence type="ECO:0000256" key="1">
    <source>
        <dbReference type="ARBA" id="ARBA00004613"/>
    </source>
</evidence>
<dbReference type="InterPro" id="IPR056861">
    <property type="entry name" value="HMCN1-like_VWA"/>
</dbReference>
<dbReference type="Gene3D" id="3.40.50.410">
    <property type="entry name" value="von Willebrand factor, type A domain"/>
    <property type="match status" value="1"/>
</dbReference>
<evidence type="ECO:0000256" key="6">
    <source>
        <dbReference type="SAM" id="SignalP"/>
    </source>
</evidence>
<dbReference type="InterPro" id="IPR036465">
    <property type="entry name" value="vWFA_dom_sf"/>
</dbReference>
<keyword evidence="2" id="KW-0964">Secreted</keyword>
<dbReference type="PANTHER" id="PTHR14905">
    <property type="entry name" value="NG37"/>
    <property type="match status" value="1"/>
</dbReference>
<dbReference type="Ensembl" id="ENSHCOT00000001263.1">
    <property type="protein sequence ID" value="ENSHCOP00000022359.1"/>
    <property type="gene ID" value="ENSHCOG00000009981.1"/>
</dbReference>
<evidence type="ECO:0000259" key="9">
    <source>
        <dbReference type="Pfam" id="PF25106"/>
    </source>
</evidence>
<keyword evidence="3 6" id="KW-0732">Signal</keyword>
<dbReference type="GeneTree" id="ENSGT00390000011517"/>
<evidence type="ECO:0000256" key="5">
    <source>
        <dbReference type="SAM" id="MobiDB-lite"/>
    </source>
</evidence>
<name>A0A3Q2YW72_HIPCM</name>
<reference evidence="11" key="1">
    <citation type="submission" date="2025-08" db="UniProtKB">
        <authorList>
            <consortium name="Ensembl"/>
        </authorList>
    </citation>
    <scope>IDENTIFICATION</scope>
</reference>
<feature type="domain" description="Hemicentin/VWA7 galactose-binding" evidence="7">
    <location>
        <begin position="495"/>
        <end position="585"/>
    </location>
</feature>
<proteinExistence type="predicted"/>
<feature type="domain" description="VWA7 Ig-like" evidence="8">
    <location>
        <begin position="699"/>
        <end position="800"/>
    </location>
</feature>
<dbReference type="Pfam" id="PF23619">
    <property type="entry name" value="Ig_VWA7"/>
    <property type="match status" value="1"/>
</dbReference>
<evidence type="ECO:0000313" key="11">
    <source>
        <dbReference type="Ensembl" id="ENSHCOP00000022359.1"/>
    </source>
</evidence>
<dbReference type="AlphaFoldDB" id="A0A3Q2YW72"/>
<dbReference type="CDD" id="cd00198">
    <property type="entry name" value="vWFA"/>
    <property type="match status" value="1"/>
</dbReference>
<sequence length="986" mass="104953">MSPVSGLLGVLLLASAARGFGILPGNSRSHQEITEEAILNVTVQVCRALAEAEGNDFALPSQPFTASGVAAACRAEGSVKSFRRAIGSITLRNVRVDLLEALNASFHFDDETFVSGRDIITEGLQTVKADNKRQNFEAAQDSLGETLHTLQDFYSHSNWAENGNALPNSNLIRPDASIGNLADESRATCRSCDGDDCRNNILEDIAREQILTTGYFAVIPGTASKPTGKCSHGGALDLTSRIEPTGGINKDTFESEHGFLHAEAAALATMATSEILEDVRRAAGNQPFLQMLGISRGSGKALCFVIDTTQSMSDDIAAVRSAASSLIDGQAGTDDEPSAYILVPFNDPTFGPPIRTSDPEAFENFLDDLTASGGGDDEEPSLSGLQLALTDAPRSSDIFLFTDAPAKDRQLRSTVIALIERTQSAVYFLITQTTANGRRRRRQNRPQAPGRIAESDARLYEELAEAAGGLVVELRQDELQEAVGIIGQMSRSSLVTLARGSGTPGDDGDFTFVVDQTVGDLQLLLTGPSSLITVTDPQGGRQEFNAMSLRPVGNLQTLRLRPQVGRWRVAVQSPNAYALKAVGQSPIDFLFDFVEYVPSQNTFDVLDTRPRAGANGSLLVTLTDADAANVTRVVLAEVAGSAEVPGDVEALGRGRYLVRVPSVPSAPFVVRVEGNAPDAAGEASPFQRESATSFRASNITIKAQAARNLVPGTPLSVPFSVTVRGTGGNVSIRATTNNPLYAADAPGSLPAEPGASANGTVALSVPLNTPSGTTVTLVIEAEGPGGGGDVNYVVLRISVLNPVGGPPVPFRASAGPPPTACRAAAGERLRAPRVRAAVRRQVRAQLPRGAVAPVGDGERRRRRDGRGAGQPRPRQRDAVRQTGARQPERHLGDLRRLVRLARRGAAGGGQRGQRRHVLLQRLHRQRRRPRRLFPQLGRARPGAWSPAEFGPVLKSRRETLGSCGRGFRSAKVRPFLEIFPLGGSVR</sequence>